<evidence type="ECO:0000313" key="2">
    <source>
        <dbReference type="EMBL" id="KMQ98122.1"/>
    </source>
</evidence>
<dbReference type="PaxDb" id="67767-A0A0J7L5A3"/>
<dbReference type="GO" id="GO:0009263">
    <property type="term" value="P:deoxyribonucleotide biosynthetic process"/>
    <property type="evidence" value="ECO:0007669"/>
    <property type="project" value="InterPro"/>
</dbReference>
<comment type="similarity">
    <text evidence="1">Belongs to the ribonucleoside diphosphate reductase small chain family.</text>
</comment>
<dbReference type="InterPro" id="IPR033909">
    <property type="entry name" value="RNR_small"/>
</dbReference>
<dbReference type="GO" id="GO:0005829">
    <property type="term" value="C:cytosol"/>
    <property type="evidence" value="ECO:0007669"/>
    <property type="project" value="TreeGrafter"/>
</dbReference>
<reference evidence="2 3" key="1">
    <citation type="submission" date="2015-04" db="EMBL/GenBank/DDBJ databases">
        <title>Lasius niger genome sequencing.</title>
        <authorList>
            <person name="Konorov E.A."/>
            <person name="Nikitin M.A."/>
            <person name="Kirill M.V."/>
            <person name="Chang P."/>
        </authorList>
    </citation>
    <scope>NUCLEOTIDE SEQUENCE [LARGE SCALE GENOMIC DNA]</scope>
    <source>
        <tissue evidence="2">Whole</tissue>
    </source>
</reference>
<keyword evidence="3" id="KW-1185">Reference proteome</keyword>
<dbReference type="PROSITE" id="PS00368">
    <property type="entry name" value="RIBORED_SMALL"/>
    <property type="match status" value="1"/>
</dbReference>
<dbReference type="STRING" id="67767.A0A0J7L5A3"/>
<dbReference type="PANTHER" id="PTHR23409">
    <property type="entry name" value="RIBONUCLEOSIDE-DIPHOSPHATE REDUCTASE SMALL CHAIN"/>
    <property type="match status" value="1"/>
</dbReference>
<dbReference type="Pfam" id="PF00268">
    <property type="entry name" value="Ribonuc_red_sm"/>
    <property type="match status" value="1"/>
</dbReference>
<dbReference type="OrthoDB" id="10248373at2759"/>
<dbReference type="InterPro" id="IPR012348">
    <property type="entry name" value="RNR-like"/>
</dbReference>
<evidence type="ECO:0000256" key="1">
    <source>
        <dbReference type="ARBA" id="ARBA00009303"/>
    </source>
</evidence>
<evidence type="ECO:0000313" key="3">
    <source>
        <dbReference type="Proteomes" id="UP000036403"/>
    </source>
</evidence>
<protein>
    <submittedName>
        <fullName evidence="2">Ribonucleoside-diphosphate reductase subunit m2</fullName>
    </submittedName>
</protein>
<dbReference type="PANTHER" id="PTHR23409:SF18">
    <property type="entry name" value="RIBONUCLEOSIDE-DIPHOSPHATE REDUCTASE SUBUNIT M2"/>
    <property type="match status" value="1"/>
</dbReference>
<proteinExistence type="inferred from homology"/>
<dbReference type="GO" id="GO:0004748">
    <property type="term" value="F:ribonucleoside-diphosphate reductase activity, thioredoxin disulfide as acceptor"/>
    <property type="evidence" value="ECO:0007669"/>
    <property type="project" value="TreeGrafter"/>
</dbReference>
<organism evidence="2 3">
    <name type="scientific">Lasius niger</name>
    <name type="common">Black garden ant</name>
    <dbReference type="NCBI Taxonomy" id="67767"/>
    <lineage>
        <taxon>Eukaryota</taxon>
        <taxon>Metazoa</taxon>
        <taxon>Ecdysozoa</taxon>
        <taxon>Arthropoda</taxon>
        <taxon>Hexapoda</taxon>
        <taxon>Insecta</taxon>
        <taxon>Pterygota</taxon>
        <taxon>Neoptera</taxon>
        <taxon>Endopterygota</taxon>
        <taxon>Hymenoptera</taxon>
        <taxon>Apocrita</taxon>
        <taxon>Aculeata</taxon>
        <taxon>Formicoidea</taxon>
        <taxon>Formicidae</taxon>
        <taxon>Formicinae</taxon>
        <taxon>Lasius</taxon>
        <taxon>Lasius</taxon>
    </lineage>
</organism>
<comment type="caution">
    <text evidence="2">The sequence shown here is derived from an EMBL/GenBank/DDBJ whole genome shotgun (WGS) entry which is preliminary data.</text>
</comment>
<dbReference type="EMBL" id="LBMM01000532">
    <property type="protein sequence ID" value="KMQ98122.1"/>
    <property type="molecule type" value="Genomic_DNA"/>
</dbReference>
<dbReference type="InterPro" id="IPR000358">
    <property type="entry name" value="RNR_small_fam"/>
</dbReference>
<dbReference type="SUPFAM" id="SSF47240">
    <property type="entry name" value="Ferritin-like"/>
    <property type="match status" value="1"/>
</dbReference>
<dbReference type="Proteomes" id="UP000036403">
    <property type="component" value="Unassembled WGS sequence"/>
</dbReference>
<name>A0A0J7L5A3_LASNI</name>
<dbReference type="CDD" id="cd01049">
    <property type="entry name" value="RNRR2"/>
    <property type="match status" value="1"/>
</dbReference>
<dbReference type="InterPro" id="IPR030475">
    <property type="entry name" value="RNR_small_AS"/>
</dbReference>
<dbReference type="Gene3D" id="1.10.620.20">
    <property type="entry name" value="Ribonucleotide Reductase, subunit A"/>
    <property type="match status" value="1"/>
</dbReference>
<gene>
    <name evidence="2" type="ORF">RF55_1527</name>
</gene>
<sequence length="1281" mass="150438">MALHEYTKENVRKHLEDVSLHLSKTKAVRKVQLKEEFNPELEPLLQAGPNRFVIFPIQYPDVWDMYKKAVASFWTIEEVPLHKLDKKDWEEKLNSDERYFISHVLAFFAASDGIVNENLIERFSQEVKIAEARCFYGFQIAIENIHSEMYSLLIETYISDQKEKDFLFNAIETLPCVGKKANWALNWINHDSATFPERVVAFAAVEGIFFSGSFASIFWLKKRGVMPGLTFSNELISRDEGLHCDFACLMFKHIIQKPSFERVKSIIMDAVEIEKEFLTQALPVQLIGMNCTLMCNYIEFVADRLFVALGFEKVYHSENPFSFMNFISLEGKTNFFEKKVGEYKKFGVFEEGSQKKNNTSVNKFSLKMDEFSQDMQKLLLKKEREYGQLKFISSRATKETSCFIDELVQAVVDIIQKYNLFPEGSNPKETKDITFTAAQCYNYLLLNTNFPSQELLLEDLLYGHLVGLWPTLSPYLFLQIIWRLKCEYLLVESLMYIPLDLCVEILEAVIKYVNELEMSRAKCLIFVLNNKTYEKCLRLHLGTLSEKDVTERACQLVANFQALLDLLGSPRFMGDPELSEEARYEQHGLLLKCIFRHIKLCMSKKIEAYIENIYLEKLFKLTYGNLSHNRINYYCTLPVDKVKSIVTTLDQELITLLLNQIKQVDCYEYIGWLEFNDTENIMISLQRAIIIECHYFINFMKENEFLEKNDHLLDCLQTLLGSGNGKEALLTLQELCHGITNGKSEGMRELMKRYKEWDKSILSFINEKIQLLQKDDCCVLLEYLHHMFAYPHTKIEKYQAYVLVLRVIVQQNIQDVYYIIIKYVLRHYDDNRLEYLYNHKLFITFMQRDVCICESERLLILLIFVLLNAKKVLTTLVEIAIGYNTYERIMFTSKDILLLRSFFIIQKDSEYNLLMYILKDVCLQKEVTWSCKHFPAFMNTILDHKLITPDDLMNIVYIPYLIDSSFHYFNFLCVLMHIYDIVVERVCTPKMDYPLLIIALTKKMSLIRRCEPTCLRSIIHDLIGHITRILNVLFYIPNILTVNQQREVIDAIDDCVEPIDRARLSPLWHILNGSVLDIIQDYERRCFAVHRRLRTDSRCEPKLREYAQSLRIDRESFLRHMILHATEKEYEIFALELTTIFWCNFGWTDEMEAYENVLRITGEAAQLALVFQETFPNDTFVSLIRALVNYCDVFAHINRNTNDQQVAIRRILLTTLCSLKDSTDRTCLGQMYGLLLTRIKDTLIKNSYSYIEHYFHEVDDWIDVYLVQCEGLMTPIKESKK</sequence>
<accession>A0A0J7L5A3</accession>
<dbReference type="InterPro" id="IPR009078">
    <property type="entry name" value="Ferritin-like_SF"/>
</dbReference>